<keyword evidence="1" id="KW-0472">Membrane</keyword>
<dbReference type="AlphaFoldDB" id="A0A0G4H7E6"/>
<protein>
    <submittedName>
        <fullName evidence="2">Uncharacterized protein</fullName>
    </submittedName>
</protein>
<reference evidence="2" key="1">
    <citation type="submission" date="2014-11" db="EMBL/GenBank/DDBJ databases">
        <authorList>
            <person name="Otto D Thomas"/>
            <person name="Naeem Raeece"/>
        </authorList>
    </citation>
    <scope>NUCLEOTIDE SEQUENCE</scope>
</reference>
<evidence type="ECO:0000256" key="1">
    <source>
        <dbReference type="SAM" id="Phobius"/>
    </source>
</evidence>
<dbReference type="EMBL" id="CDMZ01001957">
    <property type="protein sequence ID" value="CEM39793.1"/>
    <property type="molecule type" value="Genomic_DNA"/>
</dbReference>
<gene>
    <name evidence="2" type="ORF">Cvel_25023</name>
</gene>
<organism evidence="2">
    <name type="scientific">Chromera velia CCMP2878</name>
    <dbReference type="NCBI Taxonomy" id="1169474"/>
    <lineage>
        <taxon>Eukaryota</taxon>
        <taxon>Sar</taxon>
        <taxon>Alveolata</taxon>
        <taxon>Colpodellida</taxon>
        <taxon>Chromeraceae</taxon>
        <taxon>Chromera</taxon>
    </lineage>
</organism>
<feature type="transmembrane region" description="Helical" evidence="1">
    <location>
        <begin position="179"/>
        <end position="200"/>
    </location>
</feature>
<dbReference type="VEuPathDB" id="CryptoDB:Cvel_25023"/>
<keyword evidence="1" id="KW-1133">Transmembrane helix</keyword>
<sequence length="208" mass="22843">MGSIYLGRPEVDARGLWLLFVFLTIRYIVAEVGRVRRGKKRIGISVCSIGFEGIQRLVRIADKGVRKGVEACQKIVRSVGKALLKGVRTAACVYWWNLRIAGRGVRTVAGVWTESGGGVIGVAMMGGETDYHGDLTEQRAGILLIAMLGKVCRYMIETERVDEARDAGGRGLKKILQTAVDMLAAILEAAIVLFYAPAFIQSENNEWR</sequence>
<evidence type="ECO:0000313" key="2">
    <source>
        <dbReference type="EMBL" id="CEM39793.1"/>
    </source>
</evidence>
<keyword evidence="1" id="KW-0812">Transmembrane</keyword>
<name>A0A0G4H7E6_9ALVE</name>
<accession>A0A0G4H7E6</accession>
<proteinExistence type="predicted"/>
<feature type="transmembrane region" description="Helical" evidence="1">
    <location>
        <begin position="15"/>
        <end position="33"/>
    </location>
</feature>